<feature type="compositionally biased region" description="Basic and acidic residues" evidence="3">
    <location>
        <begin position="57"/>
        <end position="76"/>
    </location>
</feature>
<feature type="compositionally biased region" description="Polar residues" evidence="3">
    <location>
        <begin position="499"/>
        <end position="509"/>
    </location>
</feature>
<feature type="compositionally biased region" description="Basic and acidic residues" evidence="3">
    <location>
        <begin position="660"/>
        <end position="689"/>
    </location>
</feature>
<feature type="compositionally biased region" description="Polar residues" evidence="3">
    <location>
        <begin position="141"/>
        <end position="150"/>
    </location>
</feature>
<organism evidence="4 5">
    <name type="scientific">Erpetoichthys calabaricus</name>
    <name type="common">Rope fish</name>
    <name type="synonym">Calamoichthys calabaricus</name>
    <dbReference type="NCBI Taxonomy" id="27687"/>
    <lineage>
        <taxon>Eukaryota</taxon>
        <taxon>Metazoa</taxon>
        <taxon>Chordata</taxon>
        <taxon>Craniata</taxon>
        <taxon>Vertebrata</taxon>
        <taxon>Euteleostomi</taxon>
        <taxon>Actinopterygii</taxon>
        <taxon>Polypteriformes</taxon>
        <taxon>Polypteridae</taxon>
        <taxon>Erpetoichthys</taxon>
    </lineage>
</organism>
<feature type="compositionally biased region" description="Basic and acidic residues" evidence="3">
    <location>
        <begin position="87"/>
        <end position="103"/>
    </location>
</feature>
<feature type="compositionally biased region" description="Basic and acidic residues" evidence="3">
    <location>
        <begin position="353"/>
        <end position="370"/>
    </location>
</feature>
<keyword evidence="5" id="KW-1185">Reference proteome</keyword>
<name>A0A8C4RBK6_ERPCA</name>
<dbReference type="Pfam" id="PF15266">
    <property type="entry name" value="DUF4594"/>
    <property type="match status" value="1"/>
</dbReference>
<feature type="compositionally biased region" description="Basic and acidic residues" evidence="3">
    <location>
        <begin position="169"/>
        <end position="192"/>
    </location>
</feature>
<feature type="compositionally biased region" description="Basic and acidic residues" evidence="3">
    <location>
        <begin position="294"/>
        <end position="304"/>
    </location>
</feature>
<dbReference type="PANTHER" id="PTHR15635:SF11">
    <property type="entry name" value="COILED-COIL DOMAIN-CONTAINING PROTEIN 9"/>
    <property type="match status" value="1"/>
</dbReference>
<feature type="region of interest" description="Disordered" evidence="3">
    <location>
        <begin position="238"/>
        <end position="268"/>
    </location>
</feature>
<feature type="compositionally biased region" description="Basic and acidic residues" evidence="3">
    <location>
        <begin position="427"/>
        <end position="450"/>
    </location>
</feature>
<feature type="compositionally biased region" description="Acidic residues" evidence="3">
    <location>
        <begin position="465"/>
        <end position="495"/>
    </location>
</feature>
<proteinExistence type="predicted"/>
<evidence type="ECO:0000256" key="3">
    <source>
        <dbReference type="SAM" id="MobiDB-lite"/>
    </source>
</evidence>
<dbReference type="Proteomes" id="UP000694620">
    <property type="component" value="Chromosome 1"/>
</dbReference>
<feature type="region of interest" description="Disordered" evidence="3">
    <location>
        <begin position="294"/>
        <end position="323"/>
    </location>
</feature>
<protein>
    <submittedName>
        <fullName evidence="4">Coiled-coil domain containing 9</fullName>
    </submittedName>
</protein>
<feature type="compositionally biased region" description="Basic and acidic residues" evidence="3">
    <location>
        <begin position="705"/>
        <end position="728"/>
    </location>
</feature>
<dbReference type="GeneTree" id="ENSGT00530000063950"/>
<dbReference type="AlphaFoldDB" id="A0A8C4RBK6"/>
<feature type="region of interest" description="Disordered" evidence="3">
    <location>
        <begin position="39"/>
        <end position="222"/>
    </location>
</feature>
<feature type="compositionally biased region" description="Polar residues" evidence="3">
    <location>
        <begin position="757"/>
        <end position="788"/>
    </location>
</feature>
<feature type="compositionally biased region" description="Basic and acidic residues" evidence="3">
    <location>
        <begin position="212"/>
        <end position="222"/>
    </location>
</feature>
<reference evidence="4" key="1">
    <citation type="submission" date="2021-06" db="EMBL/GenBank/DDBJ databases">
        <authorList>
            <consortium name="Wellcome Sanger Institute Data Sharing"/>
        </authorList>
    </citation>
    <scope>NUCLEOTIDE SEQUENCE [LARGE SCALE GENOMIC DNA]</scope>
</reference>
<feature type="region of interest" description="Disordered" evidence="3">
    <location>
        <begin position="653"/>
        <end position="788"/>
    </location>
</feature>
<reference evidence="4" key="2">
    <citation type="submission" date="2025-08" db="UniProtKB">
        <authorList>
            <consortium name="Ensembl"/>
        </authorList>
    </citation>
    <scope>IDENTIFICATION</scope>
</reference>
<evidence type="ECO:0000313" key="5">
    <source>
        <dbReference type="Proteomes" id="UP000694620"/>
    </source>
</evidence>
<dbReference type="PANTHER" id="PTHR15635">
    <property type="entry name" value="COILED-COIL DOMAIN CONTAINING PROTEIN 9"/>
    <property type="match status" value="1"/>
</dbReference>
<feature type="compositionally biased region" description="Basic and acidic residues" evidence="3">
    <location>
        <begin position="112"/>
        <end position="125"/>
    </location>
</feature>
<reference evidence="4" key="3">
    <citation type="submission" date="2025-09" db="UniProtKB">
        <authorList>
            <consortium name="Ensembl"/>
        </authorList>
    </citation>
    <scope>IDENTIFICATION</scope>
</reference>
<evidence type="ECO:0000313" key="4">
    <source>
        <dbReference type="Ensembl" id="ENSECRP00000000254.1"/>
    </source>
</evidence>
<evidence type="ECO:0000256" key="2">
    <source>
        <dbReference type="ARBA" id="ARBA00023054"/>
    </source>
</evidence>
<dbReference type="GeneID" id="114648281"/>
<feature type="region of interest" description="Disordered" evidence="3">
    <location>
        <begin position="343"/>
        <end position="623"/>
    </location>
</feature>
<gene>
    <name evidence="4" type="primary">CCDC9</name>
</gene>
<keyword evidence="1" id="KW-0597">Phosphoprotein</keyword>
<dbReference type="Ensembl" id="ENSECRT00000000261.1">
    <property type="protein sequence ID" value="ENSECRP00000000254.1"/>
    <property type="gene ID" value="ENSECRG00000000146.1"/>
</dbReference>
<feature type="compositionally biased region" description="Polar residues" evidence="3">
    <location>
        <begin position="582"/>
        <end position="591"/>
    </location>
</feature>
<feature type="compositionally biased region" description="Polar residues" evidence="3">
    <location>
        <begin position="540"/>
        <end position="559"/>
    </location>
</feature>
<accession>A0A8C4RBK6</accession>
<keyword evidence="2" id="KW-0175">Coiled coil</keyword>
<evidence type="ECO:0000256" key="1">
    <source>
        <dbReference type="ARBA" id="ARBA00022553"/>
    </source>
</evidence>
<sequence>MSTALDLKTKEEKNAELDKRIEALRKKNEALVKRYQEIEEDKKRAEQEGIAVTTPRKPREALGKRYQESDDKRGDQDNTGIASPKSHLHDSDVQEKRNFEKENFTMTVEISKSSREKRVINDRKSSSQNTPWNRVEPGDFSSETFAIEQSPSRRGSSGRGIRNRGGRGARQEARRERGETPHDVGETFEGRSPRGGRGRRGMAESGGIQSGQDRKTKEWEEKRRQNIEKMNEEMEKIAEYERGQRGDGTGEKNPIRNFLDDPRRSGPILEVDRKEGSRRHFRNWGGLDFEKVKTGNEREKEWTVNRRPVPKVSSDMTMSMTGRERAEYMRWKKEREQIDQERLARHRNATGQWRREWDAQKSDGMFKEEAGESVGQGQDQDSWRDDGRPRHKAPTFGDFMPQSKMREPVKGRSQRKGRGPANNYSMHDNRWVENEEDKMLGELKMEDSACKKSIMPPESAPEIESHEDDEDQWEDEEDEVVVVGEGDEEEEEEAEQQEKSSTSVPISSAETKKKVAPVSVPMTTKVKERPKPARKRKSNPKLQISNVQRSPACQTSSETKPPLSPFSPQDCPQGMSWGDQMDLQSPRSSLGDSPLRLDSTGEGFSPGKPQRETEEVVSIEGKMDQTDISKCHKLKETSETVSVCPEEEFIEATESFVTEETDKVDIPNVENDAHNESPKEEEGVDKQLDNIETVNNEVDIPNVENDAHNESPKEEEGVDKQLDNKETVNNEVLGTHNNEDENSNNTFKDEMNESPDALQNTETDELQVTTEPTSDCVSTSLASQPSSG</sequence>
<dbReference type="InterPro" id="IPR029336">
    <property type="entry name" value="DUF4594"/>
</dbReference>
<dbReference type="RefSeq" id="XP_028653070.1">
    <property type="nucleotide sequence ID" value="XM_028797237.2"/>
</dbReference>